<dbReference type="Proteomes" id="UP001178507">
    <property type="component" value="Unassembled WGS sequence"/>
</dbReference>
<keyword evidence="2" id="KW-1185">Reference proteome</keyword>
<accession>A0AA36NDD9</accession>
<comment type="caution">
    <text evidence="1">The sequence shown here is derived from an EMBL/GenBank/DDBJ whole genome shotgun (WGS) entry which is preliminary data.</text>
</comment>
<dbReference type="EMBL" id="CAUJNA010003437">
    <property type="protein sequence ID" value="CAJ1402004.1"/>
    <property type="molecule type" value="Genomic_DNA"/>
</dbReference>
<reference evidence="1" key="1">
    <citation type="submission" date="2023-08" db="EMBL/GenBank/DDBJ databases">
        <authorList>
            <person name="Chen Y."/>
            <person name="Shah S."/>
            <person name="Dougan E. K."/>
            <person name="Thang M."/>
            <person name="Chan C."/>
        </authorList>
    </citation>
    <scope>NUCLEOTIDE SEQUENCE</scope>
</reference>
<dbReference type="AlphaFoldDB" id="A0AA36NDD9"/>
<name>A0AA36NDD9_9DINO</name>
<evidence type="ECO:0000313" key="2">
    <source>
        <dbReference type="Proteomes" id="UP001178507"/>
    </source>
</evidence>
<evidence type="ECO:0000313" key="1">
    <source>
        <dbReference type="EMBL" id="CAJ1402004.1"/>
    </source>
</evidence>
<organism evidence="1 2">
    <name type="scientific">Effrenium voratum</name>
    <dbReference type="NCBI Taxonomy" id="2562239"/>
    <lineage>
        <taxon>Eukaryota</taxon>
        <taxon>Sar</taxon>
        <taxon>Alveolata</taxon>
        <taxon>Dinophyceae</taxon>
        <taxon>Suessiales</taxon>
        <taxon>Symbiodiniaceae</taxon>
        <taxon>Effrenium</taxon>
    </lineage>
</organism>
<proteinExistence type="predicted"/>
<protein>
    <submittedName>
        <fullName evidence="1">Uncharacterized protein</fullName>
    </submittedName>
</protein>
<sequence>MQSLFFGKHSIVAALEHSHLLKNRFEHHVKTTTSVVQSSVRSLSLAKQRFDSTQTPLGRFVLFFEPFLATVIEISRERRGEDINGDRAAFLAYINEEVLVQVAMIADAGDEGGQLCRAFDTELPASEELSSTVSIFLQKISCLFNEFEPVCLETGYTKLMLLLLEKRQFIIPTLDGKSVRTIGGPGSITVEMLSSCLRRMRTWAVLANEVIKHELPDWDLVSSFAIFDCKRADGLTTASSTRDTHIRRLAAFFNLDESLLRSQYFDLSPIAKVRCKNLDCSSQVAWQSVIAEVMSSQRRRDRHPCDVLQCVLARWCGWSPSTSAVEQSFGHGTHFATARQGCASEASENNDFTLLLDHHSQDEQILIRLSQQIWHQQFGLPRHHDRRRLDLGVKRQLQSNTVSEASWLRSRRSAVAAAVAKRQRVVATAGTTVTDDDDSVLDHPSHLKEKVVALRDGHLLPEEADDELESFLQLLADKKSELLRRPAITAKERKKDLIYSGFQQPGFIQGTGEVLKTCVSPGVPHGPARALGKLALQHDPCEARVIVAHDMHSLPEKFHWCAVLRGSFIVDTAMLSGQKGLCVKMKGIAHLKRFVWASMEFKQGNSEFYAIMCRLVDDCMGKRPMWQWLDTVDEFLTGKGVGYIALVTHEQQKLEASFQEHWKRFTRCCVFSWPLSLLCFDFQSKLCQCPILLSLHVLPNLC</sequence>
<gene>
    <name evidence="1" type="ORF">EVOR1521_LOCUS24994</name>
</gene>